<keyword evidence="1" id="KW-0808">Transferase</keyword>
<protein>
    <recommendedName>
        <fullName evidence="3">Glycosyl transferase family 1 domain-containing protein</fullName>
    </recommendedName>
</protein>
<keyword evidence="2" id="KW-0812">Transmembrane</keyword>
<evidence type="ECO:0000256" key="2">
    <source>
        <dbReference type="SAM" id="Phobius"/>
    </source>
</evidence>
<feature type="domain" description="Glycosyl transferase family 1" evidence="3">
    <location>
        <begin position="192"/>
        <end position="328"/>
    </location>
</feature>
<evidence type="ECO:0000259" key="3">
    <source>
        <dbReference type="Pfam" id="PF00534"/>
    </source>
</evidence>
<accession>A0A106C3G0</accession>
<name>A0A106C3G0_SHEFR</name>
<dbReference type="Pfam" id="PF00534">
    <property type="entry name" value="Glycos_transf_1"/>
    <property type="match status" value="1"/>
</dbReference>
<dbReference type="RefSeq" id="WP_059744220.1">
    <property type="nucleotide sequence ID" value="NZ_JBOZPV010000002.1"/>
</dbReference>
<dbReference type="InterPro" id="IPR001296">
    <property type="entry name" value="Glyco_trans_1"/>
</dbReference>
<dbReference type="SUPFAM" id="SSF53756">
    <property type="entry name" value="UDP-Glycosyltransferase/glycogen phosphorylase"/>
    <property type="match status" value="1"/>
</dbReference>
<evidence type="ECO:0000313" key="5">
    <source>
        <dbReference type="Proteomes" id="UP000055702"/>
    </source>
</evidence>
<comment type="caution">
    <text evidence="4">The sequence shown here is derived from an EMBL/GenBank/DDBJ whole genome shotgun (WGS) entry which is preliminary data.</text>
</comment>
<dbReference type="GO" id="GO:0009103">
    <property type="term" value="P:lipopolysaccharide biosynthetic process"/>
    <property type="evidence" value="ECO:0007669"/>
    <property type="project" value="TreeGrafter"/>
</dbReference>
<evidence type="ECO:0000313" key="4">
    <source>
        <dbReference type="EMBL" id="KVX03544.1"/>
    </source>
</evidence>
<feature type="transmembrane region" description="Helical" evidence="2">
    <location>
        <begin position="70"/>
        <end position="93"/>
    </location>
</feature>
<dbReference type="EMBL" id="LRDC01000001">
    <property type="protein sequence ID" value="KVX03544.1"/>
    <property type="molecule type" value="Genomic_DNA"/>
</dbReference>
<keyword evidence="2" id="KW-1133">Transmembrane helix</keyword>
<dbReference type="PANTHER" id="PTHR46401">
    <property type="entry name" value="GLYCOSYLTRANSFERASE WBBK-RELATED"/>
    <property type="match status" value="1"/>
</dbReference>
<reference evidence="4 5" key="1">
    <citation type="submission" date="2016-01" db="EMBL/GenBank/DDBJ databases">
        <title>Draft genome of the antarctic isolate Shewanella frigidimarina Ag06-30.</title>
        <authorList>
            <person name="Parmeciano Di Noto G."/>
            <person name="Vazquez S."/>
            <person name="Mac Cormack W."/>
            <person name="Iriarte A."/>
            <person name="Quiroga C."/>
        </authorList>
    </citation>
    <scope>NUCLEOTIDE SEQUENCE [LARGE SCALE GENOMIC DNA]</scope>
    <source>
        <strain evidence="4 5">Ag06-30</strain>
    </source>
</reference>
<dbReference type="Proteomes" id="UP000055702">
    <property type="component" value="Unassembled WGS sequence"/>
</dbReference>
<organism evidence="4">
    <name type="scientific">Shewanella frigidimarina</name>
    <dbReference type="NCBI Taxonomy" id="56812"/>
    <lineage>
        <taxon>Bacteria</taxon>
        <taxon>Pseudomonadati</taxon>
        <taxon>Pseudomonadota</taxon>
        <taxon>Gammaproteobacteria</taxon>
        <taxon>Alteromonadales</taxon>
        <taxon>Shewanellaceae</taxon>
        <taxon>Shewanella</taxon>
    </lineage>
</organism>
<dbReference type="Gene3D" id="3.40.50.2000">
    <property type="entry name" value="Glycogen Phosphorylase B"/>
    <property type="match status" value="2"/>
</dbReference>
<proteinExistence type="predicted"/>
<keyword evidence="2" id="KW-0472">Membrane</keyword>
<dbReference type="GO" id="GO:0016757">
    <property type="term" value="F:glycosyltransferase activity"/>
    <property type="evidence" value="ECO:0007669"/>
    <property type="project" value="InterPro"/>
</dbReference>
<dbReference type="PANTHER" id="PTHR46401:SF2">
    <property type="entry name" value="GLYCOSYLTRANSFERASE WBBK-RELATED"/>
    <property type="match status" value="1"/>
</dbReference>
<sequence length="368" mass="42103">MSNNVDLYYVHLFNDFSGSPRVLRDAIDSEVNHPSNTFVFTSKHAGFLDNVNAQRVNCFYARSRNRYIQLFYFLFSQVTLFGQLFCYLLIGLLKRRKSTVVINTMLPFGAGIASKLMGANVIYYVHETYIKPELLKQFLRFFIEHCATRVIFVSQYLQSVESFIKPDQNVIYNGLRSDFPVISSVDGNLKFNGKQLFFAGSLKLYKGLEQLFELALLLPEFNVVAAINCETEELNEFLHNRTIPDNVKVMARPSNIQQYFANSFAVLNLSLPDGWIETFGLSLIEGMAFGSPVVAPPIGGPVEFVDDRNGLLIDSRKTQEIADFIRYLNSSIDIWDAFSQHAMLISQRFSSAEYKKSIKRYFKQHNLV</sequence>
<evidence type="ECO:0000256" key="1">
    <source>
        <dbReference type="ARBA" id="ARBA00022679"/>
    </source>
</evidence>
<gene>
    <name evidence="4" type="ORF">AWJ07_03030</name>
</gene>
<dbReference type="CDD" id="cd03801">
    <property type="entry name" value="GT4_PimA-like"/>
    <property type="match status" value="1"/>
</dbReference>
<dbReference type="AlphaFoldDB" id="A0A106C3G0"/>